<protein>
    <submittedName>
        <fullName evidence="1">DNA-binding protein</fullName>
    </submittedName>
</protein>
<dbReference type="SUPFAM" id="SSF88723">
    <property type="entry name" value="PIN domain-like"/>
    <property type="match status" value="1"/>
</dbReference>
<gene>
    <name evidence="1" type="ORF">LZD57_18100</name>
</gene>
<keyword evidence="1" id="KW-0238">DNA-binding</keyword>
<dbReference type="InterPro" id="IPR029060">
    <property type="entry name" value="PIN-like_dom_sf"/>
</dbReference>
<organism evidence="1 2">
    <name type="scientific">Jiella avicenniae</name>
    <dbReference type="NCBI Taxonomy" id="2907202"/>
    <lineage>
        <taxon>Bacteria</taxon>
        <taxon>Pseudomonadati</taxon>
        <taxon>Pseudomonadota</taxon>
        <taxon>Alphaproteobacteria</taxon>
        <taxon>Hyphomicrobiales</taxon>
        <taxon>Aurantimonadaceae</taxon>
        <taxon>Jiella</taxon>
    </lineage>
</organism>
<evidence type="ECO:0000313" key="2">
    <source>
        <dbReference type="Proteomes" id="UP001139035"/>
    </source>
</evidence>
<name>A0A9X1T654_9HYPH</name>
<dbReference type="EMBL" id="JAJUWU010000019">
    <property type="protein sequence ID" value="MCE7029907.1"/>
    <property type="molecule type" value="Genomic_DNA"/>
</dbReference>
<keyword evidence="2" id="KW-1185">Reference proteome</keyword>
<sequence>MGFDFGTAERVKKIDPGRTLARRPDDRLPYLGDEAVAGGPLLLDTCVYVDQMKGIAPDAVDRLMDIRIVNHSMVAIGELMFGLGQLREDDRRTPVVKAAVERLVRGMPEHRQLLPDADVMGRAAVLAGILARTQSYANDDKMKAWNDCILCLQAEKFGLTLLTANVAEFDILLQLRPQCRVLLYRSAAS</sequence>
<dbReference type="AlphaFoldDB" id="A0A9X1T654"/>
<dbReference type="Gene3D" id="3.40.50.1010">
    <property type="entry name" value="5'-nuclease"/>
    <property type="match status" value="1"/>
</dbReference>
<reference evidence="1" key="1">
    <citation type="submission" date="2022-01" db="EMBL/GenBank/DDBJ databases">
        <title>Jiella avicenniae sp. nov., a novel endophytic bacterium isolated from bark of Avicennia marina.</title>
        <authorList>
            <person name="Tuo L."/>
        </authorList>
    </citation>
    <scope>NUCLEOTIDE SEQUENCE</scope>
    <source>
        <strain evidence="1">CBK1P-4</strain>
    </source>
</reference>
<accession>A0A9X1T654</accession>
<evidence type="ECO:0000313" key="1">
    <source>
        <dbReference type="EMBL" id="MCE7029907.1"/>
    </source>
</evidence>
<comment type="caution">
    <text evidence="1">The sequence shown here is derived from an EMBL/GenBank/DDBJ whole genome shotgun (WGS) entry which is preliminary data.</text>
</comment>
<proteinExistence type="predicted"/>
<dbReference type="RefSeq" id="WP_233720893.1">
    <property type="nucleotide sequence ID" value="NZ_JAJUWU010000019.1"/>
</dbReference>
<dbReference type="Proteomes" id="UP001139035">
    <property type="component" value="Unassembled WGS sequence"/>
</dbReference>
<dbReference type="GO" id="GO:0003677">
    <property type="term" value="F:DNA binding"/>
    <property type="evidence" value="ECO:0007669"/>
    <property type="project" value="UniProtKB-KW"/>
</dbReference>